<sequence>MNSASAATTSNTPLKTGNNPQGYSPLLNPILIAGCVILLISFGVRSSFGLFQLPIAEEFDWLRAEFSFALALQNLFWGIGQPIFGALAEKYGDRKAILAGAACYILGLLLSALAFTPGQHQLLQILVGLGIAGTGFGVILAVIGRAAPERHRSMALGIATAAGSAGQIVGPPVAQMLLNSLMWQDTLLVFAVFIALSMLALLFLKAPTPDSSKTQLDEPMGKVVARAVRDPSFIFIFLGFFSCGYQLAFITAHFPAFITEMCSSIDPGSIVQSLGVSSTSTLGALAIALIGVSNLGGTILAGWLGNRYSRKYLLAIIYLLRTLVAAAFILNPITPESVVIFSVLMGALWLATVPLTSGLVAHIYGLRYMGTLYGLVFFSHQLGGFLGVWLGGALYDLYGSYTLVWWVGVGFGAFSALIHLPITEKPQQQQSPAAMAL</sequence>
<organism evidence="6 7">
    <name type="scientific">Marinospirillum alkaliphilum DSM 21637</name>
    <dbReference type="NCBI Taxonomy" id="1122209"/>
    <lineage>
        <taxon>Bacteria</taxon>
        <taxon>Pseudomonadati</taxon>
        <taxon>Pseudomonadota</taxon>
        <taxon>Gammaproteobacteria</taxon>
        <taxon>Oceanospirillales</taxon>
        <taxon>Oceanospirillaceae</taxon>
        <taxon>Marinospirillum</taxon>
    </lineage>
</organism>
<dbReference type="PROSITE" id="PS50850">
    <property type="entry name" value="MFS"/>
    <property type="match status" value="1"/>
</dbReference>
<dbReference type="Pfam" id="PF07690">
    <property type="entry name" value="MFS_1"/>
    <property type="match status" value="1"/>
</dbReference>
<feature type="transmembrane region" description="Helical" evidence="4">
    <location>
        <begin position="372"/>
        <end position="391"/>
    </location>
</feature>
<dbReference type="InterPro" id="IPR036259">
    <property type="entry name" value="MFS_trans_sf"/>
</dbReference>
<name>A0A1K1UBP2_9GAMM</name>
<keyword evidence="3 4" id="KW-0472">Membrane</keyword>
<proteinExistence type="predicted"/>
<dbReference type="RefSeq" id="WP_084661800.1">
    <property type="nucleotide sequence ID" value="NZ_FPJW01000001.1"/>
</dbReference>
<feature type="transmembrane region" description="Helical" evidence="4">
    <location>
        <begin position="282"/>
        <end position="305"/>
    </location>
</feature>
<evidence type="ECO:0000256" key="2">
    <source>
        <dbReference type="ARBA" id="ARBA00022989"/>
    </source>
</evidence>
<reference evidence="6 7" key="1">
    <citation type="submission" date="2016-11" db="EMBL/GenBank/DDBJ databases">
        <authorList>
            <person name="Jaros S."/>
            <person name="Januszkiewicz K."/>
            <person name="Wedrychowicz H."/>
        </authorList>
    </citation>
    <scope>NUCLEOTIDE SEQUENCE [LARGE SCALE GENOMIC DNA]</scope>
    <source>
        <strain evidence="6 7">DSM 21637</strain>
    </source>
</reference>
<evidence type="ECO:0000256" key="1">
    <source>
        <dbReference type="ARBA" id="ARBA00022692"/>
    </source>
</evidence>
<evidence type="ECO:0000313" key="7">
    <source>
        <dbReference type="Proteomes" id="UP000182350"/>
    </source>
</evidence>
<dbReference type="EMBL" id="FPJW01000001">
    <property type="protein sequence ID" value="SFX10004.1"/>
    <property type="molecule type" value="Genomic_DNA"/>
</dbReference>
<evidence type="ECO:0000256" key="3">
    <source>
        <dbReference type="ARBA" id="ARBA00023136"/>
    </source>
</evidence>
<feature type="transmembrane region" description="Helical" evidence="4">
    <location>
        <begin position="96"/>
        <end position="116"/>
    </location>
</feature>
<dbReference type="PANTHER" id="PTHR11360:SF284">
    <property type="entry name" value="EG:103B4.3 PROTEIN-RELATED"/>
    <property type="match status" value="1"/>
</dbReference>
<keyword evidence="2 4" id="KW-1133">Transmembrane helix</keyword>
<protein>
    <submittedName>
        <fullName evidence="6">Predicted arabinose efflux permease, MFS family</fullName>
    </submittedName>
</protein>
<feature type="transmembrane region" description="Helical" evidence="4">
    <location>
        <begin position="403"/>
        <end position="422"/>
    </location>
</feature>
<feature type="transmembrane region" description="Helical" evidence="4">
    <location>
        <begin position="339"/>
        <end position="360"/>
    </location>
</feature>
<dbReference type="CDD" id="cd17355">
    <property type="entry name" value="MFS_YcxA_like"/>
    <property type="match status" value="1"/>
</dbReference>
<feature type="transmembrane region" description="Helical" evidence="4">
    <location>
        <begin position="186"/>
        <end position="204"/>
    </location>
</feature>
<feature type="transmembrane region" description="Helical" evidence="4">
    <location>
        <begin position="155"/>
        <end position="174"/>
    </location>
</feature>
<dbReference type="Gene3D" id="1.20.1250.20">
    <property type="entry name" value="MFS general substrate transporter like domains"/>
    <property type="match status" value="1"/>
</dbReference>
<evidence type="ECO:0000313" key="6">
    <source>
        <dbReference type="EMBL" id="SFX10004.1"/>
    </source>
</evidence>
<dbReference type="Proteomes" id="UP000182350">
    <property type="component" value="Unassembled WGS sequence"/>
</dbReference>
<dbReference type="OrthoDB" id="146345at2"/>
<dbReference type="STRING" id="1122209.SAMN02745752_00535"/>
<dbReference type="SUPFAM" id="SSF103473">
    <property type="entry name" value="MFS general substrate transporter"/>
    <property type="match status" value="1"/>
</dbReference>
<dbReference type="PANTHER" id="PTHR11360">
    <property type="entry name" value="MONOCARBOXYLATE TRANSPORTER"/>
    <property type="match status" value="1"/>
</dbReference>
<gene>
    <name evidence="6" type="ORF">SAMN02745752_00535</name>
</gene>
<accession>A0A1K1UBP2</accession>
<keyword evidence="7" id="KW-1185">Reference proteome</keyword>
<evidence type="ECO:0000259" key="5">
    <source>
        <dbReference type="PROSITE" id="PS50850"/>
    </source>
</evidence>
<feature type="domain" description="Major facilitator superfamily (MFS) profile" evidence="5">
    <location>
        <begin position="29"/>
        <end position="427"/>
    </location>
</feature>
<dbReference type="InterPro" id="IPR050327">
    <property type="entry name" value="Proton-linked_MCT"/>
</dbReference>
<feature type="transmembrane region" description="Helical" evidence="4">
    <location>
        <begin position="26"/>
        <end position="44"/>
    </location>
</feature>
<dbReference type="InterPro" id="IPR020846">
    <property type="entry name" value="MFS_dom"/>
</dbReference>
<keyword evidence="1 4" id="KW-0812">Transmembrane</keyword>
<feature type="transmembrane region" description="Helical" evidence="4">
    <location>
        <begin position="312"/>
        <end position="333"/>
    </location>
</feature>
<feature type="transmembrane region" description="Helical" evidence="4">
    <location>
        <begin position="122"/>
        <end position="143"/>
    </location>
</feature>
<feature type="transmembrane region" description="Helical" evidence="4">
    <location>
        <begin position="232"/>
        <end position="254"/>
    </location>
</feature>
<dbReference type="AlphaFoldDB" id="A0A1K1UBP2"/>
<dbReference type="InterPro" id="IPR011701">
    <property type="entry name" value="MFS"/>
</dbReference>
<dbReference type="GO" id="GO:0022857">
    <property type="term" value="F:transmembrane transporter activity"/>
    <property type="evidence" value="ECO:0007669"/>
    <property type="project" value="InterPro"/>
</dbReference>
<evidence type="ECO:0000256" key="4">
    <source>
        <dbReference type="SAM" id="Phobius"/>
    </source>
</evidence>